<dbReference type="Gene3D" id="1.25.10.10">
    <property type="entry name" value="Leucine-rich Repeat Variant"/>
    <property type="match status" value="1"/>
</dbReference>
<dbReference type="GeneID" id="94335318"/>
<comment type="caution">
    <text evidence="2">The sequence shown here is derived from an EMBL/GenBank/DDBJ whole genome shotgun (WGS) entry which is preliminary data.</text>
</comment>
<dbReference type="PROSITE" id="PS51396">
    <property type="entry name" value="PUL"/>
    <property type="match status" value="1"/>
</dbReference>
<name>A0AAD9PNM9_9APIC</name>
<dbReference type="InterPro" id="IPR013535">
    <property type="entry name" value="PUL_dom"/>
</dbReference>
<dbReference type="AlphaFoldDB" id="A0AAD9PNM9"/>
<evidence type="ECO:0000313" key="2">
    <source>
        <dbReference type="EMBL" id="KAK2198015.1"/>
    </source>
</evidence>
<reference evidence="2" key="1">
    <citation type="journal article" date="2023" name="Nat. Microbiol.">
        <title>Babesia duncani multi-omics identifies virulence factors and drug targets.</title>
        <authorList>
            <person name="Singh P."/>
            <person name="Lonardi S."/>
            <person name="Liang Q."/>
            <person name="Vydyam P."/>
            <person name="Khabirova E."/>
            <person name="Fang T."/>
            <person name="Gihaz S."/>
            <person name="Thekkiniath J."/>
            <person name="Munshi M."/>
            <person name="Abel S."/>
            <person name="Ciampossin L."/>
            <person name="Batugedara G."/>
            <person name="Gupta M."/>
            <person name="Lu X.M."/>
            <person name="Lenz T."/>
            <person name="Chakravarty S."/>
            <person name="Cornillot E."/>
            <person name="Hu Y."/>
            <person name="Ma W."/>
            <person name="Gonzalez L.M."/>
            <person name="Sanchez S."/>
            <person name="Estrada K."/>
            <person name="Sanchez-Flores A."/>
            <person name="Montero E."/>
            <person name="Harb O.S."/>
            <person name="Le Roch K.G."/>
            <person name="Mamoun C.B."/>
        </authorList>
    </citation>
    <scope>NUCLEOTIDE SEQUENCE</scope>
    <source>
        <strain evidence="2">WA1</strain>
    </source>
</reference>
<sequence length="279" mass="30016">MASKTPKPQYVLDMTLYKRINSAKVLELIKEYNALNDSSQLTAAELCNLETCLGNISTFCAGSSDVVWLLKMLQWPMQHRLPVLDLFKSLVLHPGSAALFRKGGGGNLLGVACQTLKGAGGNVPLLVVSLQLIANLLHLSIPKNQTLTHCSWILESAMDAAANPARLVQVTYASMCQNFAIASTTAQGDLSRKIAHALVGPICASLNLVCLLDNIHDEWAVGVCSKHLKSLEMLLLQNPAARANLSLDFNFKHSPKLAKLDVDATHALAALQLDSSAIP</sequence>
<dbReference type="KEGG" id="bdw:94335318"/>
<evidence type="ECO:0000313" key="3">
    <source>
        <dbReference type="Proteomes" id="UP001214638"/>
    </source>
</evidence>
<dbReference type="RefSeq" id="XP_067804857.1">
    <property type="nucleotide sequence ID" value="XM_067946066.1"/>
</dbReference>
<organism evidence="2 3">
    <name type="scientific">Babesia duncani</name>
    <dbReference type="NCBI Taxonomy" id="323732"/>
    <lineage>
        <taxon>Eukaryota</taxon>
        <taxon>Sar</taxon>
        <taxon>Alveolata</taxon>
        <taxon>Apicomplexa</taxon>
        <taxon>Aconoidasida</taxon>
        <taxon>Piroplasmida</taxon>
        <taxon>Babesiidae</taxon>
        <taxon>Babesia</taxon>
    </lineage>
</organism>
<dbReference type="InterPro" id="IPR011989">
    <property type="entry name" value="ARM-like"/>
</dbReference>
<evidence type="ECO:0000259" key="1">
    <source>
        <dbReference type="PROSITE" id="PS51396"/>
    </source>
</evidence>
<accession>A0AAD9PNM9</accession>
<feature type="domain" description="PUL" evidence="1">
    <location>
        <begin position="3"/>
        <end position="279"/>
    </location>
</feature>
<gene>
    <name evidence="2" type="ORF">BdWA1_001020</name>
</gene>
<dbReference type="Proteomes" id="UP001214638">
    <property type="component" value="Unassembled WGS sequence"/>
</dbReference>
<keyword evidence="3" id="KW-1185">Reference proteome</keyword>
<protein>
    <submittedName>
        <fullName evidence="2">Bifunctional PUL domain/Armadillo-like helical</fullName>
    </submittedName>
</protein>
<proteinExistence type="predicted"/>
<dbReference type="EMBL" id="JALLKP010000001">
    <property type="protein sequence ID" value="KAK2198015.1"/>
    <property type="molecule type" value="Genomic_DNA"/>
</dbReference>
<dbReference type="Pfam" id="PF08324">
    <property type="entry name" value="PUL"/>
    <property type="match status" value="1"/>
</dbReference>